<feature type="transmembrane region" description="Helical" evidence="1">
    <location>
        <begin position="12"/>
        <end position="30"/>
    </location>
</feature>
<gene>
    <name evidence="2" type="ORF">CRP01_17955</name>
</gene>
<comment type="caution">
    <text evidence="2">The sequence shown here is derived from an EMBL/GenBank/DDBJ whole genome shotgun (WGS) entry which is preliminary data.</text>
</comment>
<keyword evidence="1" id="KW-1133">Transmembrane helix</keyword>
<feature type="transmembrane region" description="Helical" evidence="1">
    <location>
        <begin position="50"/>
        <end position="68"/>
    </location>
</feature>
<feature type="transmembrane region" description="Helical" evidence="1">
    <location>
        <begin position="143"/>
        <end position="163"/>
    </location>
</feature>
<evidence type="ECO:0000256" key="1">
    <source>
        <dbReference type="SAM" id="Phobius"/>
    </source>
</evidence>
<evidence type="ECO:0000313" key="3">
    <source>
        <dbReference type="Proteomes" id="UP000223913"/>
    </source>
</evidence>
<protein>
    <submittedName>
        <fullName evidence="2">Uncharacterized protein</fullName>
    </submittedName>
</protein>
<dbReference type="EMBL" id="PDUD01000023">
    <property type="protein sequence ID" value="PHN04917.1"/>
    <property type="molecule type" value="Genomic_DNA"/>
</dbReference>
<keyword evidence="1" id="KW-0812">Transmembrane</keyword>
<dbReference type="OrthoDB" id="9999801at2"/>
<dbReference type="AlphaFoldDB" id="A0A2D0N8V7"/>
<name>A0A2D0N8V7_FLAN2</name>
<proteinExistence type="predicted"/>
<evidence type="ECO:0000313" key="2">
    <source>
        <dbReference type="EMBL" id="PHN04917.1"/>
    </source>
</evidence>
<accession>A0A2D0N8V7</accession>
<dbReference type="Proteomes" id="UP000223913">
    <property type="component" value="Unassembled WGS sequence"/>
</dbReference>
<feature type="transmembrane region" description="Helical" evidence="1">
    <location>
        <begin position="117"/>
        <end position="136"/>
    </location>
</feature>
<keyword evidence="1" id="KW-0472">Membrane</keyword>
<sequence length="164" mass="18236">MEANQLLNKQVLLKTILISSVLLGSLLFALDGIFHNWIGELNRFGRGMKVGLSLLIFWLIVTASLRSINRLAEDIPAFSLLIGGVAIAVLGTLLGQLILQILTWFEEPWAPEPNYRTFMFYGVGGLVASVISLINLRVKDKTVGNVLELIFIVVVALLFFYFAR</sequence>
<feature type="transmembrane region" description="Helical" evidence="1">
    <location>
        <begin position="80"/>
        <end position="105"/>
    </location>
</feature>
<organism evidence="2 3">
    <name type="scientific">Flavilitoribacter nigricans (strain ATCC 23147 / DSM 23189 / NBRC 102662 / NCIMB 1420 / SS-2)</name>
    <name type="common">Lewinella nigricans</name>
    <dbReference type="NCBI Taxonomy" id="1122177"/>
    <lineage>
        <taxon>Bacteria</taxon>
        <taxon>Pseudomonadati</taxon>
        <taxon>Bacteroidota</taxon>
        <taxon>Saprospiria</taxon>
        <taxon>Saprospirales</taxon>
        <taxon>Lewinellaceae</taxon>
        <taxon>Flavilitoribacter</taxon>
    </lineage>
</organism>
<reference evidence="2 3" key="1">
    <citation type="submission" date="2017-10" db="EMBL/GenBank/DDBJ databases">
        <title>The draft genome sequence of Lewinella nigricans NBRC 102662.</title>
        <authorList>
            <person name="Wang K."/>
        </authorList>
    </citation>
    <scope>NUCLEOTIDE SEQUENCE [LARGE SCALE GENOMIC DNA]</scope>
    <source>
        <strain evidence="2 3">NBRC 102662</strain>
    </source>
</reference>
<keyword evidence="3" id="KW-1185">Reference proteome</keyword>
<dbReference type="RefSeq" id="WP_099151462.1">
    <property type="nucleotide sequence ID" value="NZ_PDUD01000023.1"/>
</dbReference>